<dbReference type="Pfam" id="PF00270">
    <property type="entry name" value="DEAD"/>
    <property type="match status" value="1"/>
</dbReference>
<protein>
    <recommendedName>
        <fullName evidence="1">RNA helicase</fullName>
        <ecNumber evidence="1">3.6.4.13</ecNumber>
    </recommendedName>
</protein>
<accession>A0ABP0G0B6</accession>
<keyword evidence="13" id="KW-0479">Metal-binding</keyword>
<dbReference type="InterPro" id="IPR035437">
    <property type="entry name" value="SNase_OB-fold_sf"/>
</dbReference>
<sequence length="1870" mass="209128">MDFDCFTRLHSLSLRNDDNADDARIQIVIKKVQNPYDFWGVQVDKPETSAFHKLKTEIESYFGDEQFFKTILPSPAEGKKCIAYWSSGWHRARVEKVLVTHRGCRVRCFLVDKIVSILVPSTRVFVSPPWVWDIPSVGIKFSLHGVHPVGLCTDYNQDKVQFRSCSKWHSSAVQYFIQQIQKTNGVACATKIRINESGIHFVRLFLELENEFRCINDMLIEKNFAAVVEEESLTASEKENHVANNVGVSSNEKEICRDRMVEIFKQGLADLKLDTVTNPNEEDLSSDHFDTSSVSLSCHGDEKSSNSAHDFSHNMSDSCPQRTKQLKNNGSGAGRGRKKLEIIHSVGDHSSCGNSPQRTCRETESLANPSAVEDRNEFNNVTPSLEKNVKMQTSKTDSSDLDVNSISETIDRVTSAQELPDQDKSDISCFLKTLSETLAEPEGKAGQEYPGKISSVQRRILLLEKFLIEAKEEQAGFENHLQSGVGRGLLLSNKRSNVKRQSFPDDAESHLPTAKGKCKYNNKNVQKSSPSHNKKQTFFTSKTSLVNNYRSTGTILVQGVNPPNPFGLFCDVPFPSNFIALMEESLKYRGPYFIQSHAWAAILEGRNLVALAPSGGGKTLAYVAPLASSLHKKDNMFVDKTSLNQFEASFFTSKSPIVIVLCSTWKNVHMVEQSFRLFLGCISCKDNRKPLHKVVGIIGGPNAEESQAINLIAGSSVLICSPHTLLRILKLKYIDLSRLEKLVLDEMHVLIEDFTSQIRDIMGLWSETLNDVDRPTIPNYKLQILGFGIQWTAGIESFMKKFMNKPLLYISDPLEAAVYGEVQHEVKVFPRSVQLNDLVAFLRDQEKKSREGGIAIFVSSVRVMRALAHGLQTMSFYCQEAYNCMPDSELQEIQKAFEENPSSAPILVVCDDVLSVLEIETVEFAVHFELPKNSHQFGLRLFTMKAFFNINKDRDETILSKSITYVTGHDVAELLEMVKLSSRVLQKVPMRLQELAQAAVETKEVCNLKKSLCPYFQAYGKCRDVRTCNYRHFVSEKLDAPNLDPAFAKVPEYGHVRVIITSVYNATYFYGRLLKYRPDTAAPAITCPNLFDEICKRLLEYYSVDANCLSIESGLKPGDLLAVKISGLFYRAKAVSPPPASTDSASSQKDVCWKTPAGVTKLRVHLVDTGAYHIVNIKTIYKLPESFRTDPFQAIIIRACNIKPVDLDTEWLFGATELVHHKINGKEIEGNVVLALGHTIWLKPVVIRSKLPKSGLYVTDCNVVNELLNSSLAEKNPQHLTNIIMECKGRGILPDESTTERENVNAEMPSLQQGEINTDCLHSPPAASKETNAADLEHVSDSSTDDSDIPPLVLSPPHKSSSAVWNNSETPSLSDSSTICTSNDTCQTDVECQSLDKVLHFTENDFKEGSDLQLAGIKKAVVKCSPQMFSQRTNPSKIVLSSTPVILTKPEYSEKKEPVCSKRMPSSLSTPPLQTQAPLKNLIPNPSPNHTPNTSLNSIGTIKPADVEQKHGQRQTDDARASAADLLRNRFDEEHDRPHLGVSLPLDERKSSACIKNNHPDRPNSSHSLALTRPMLALESDSNGLLYPQCKQLLRCNDHRVRIRICEDIYVTCSECYASIAERDLRGLSDALMTSRQDREAVLLTGAALALAKLYVPVFEYLSMSDLVQKCCLNHQEVSFTLPETALTLCTVLLNEFMKNQSEAILTVCKHLVSYLNQILNKGLDQAKMQPVIVKTLNLLNSIFALHHMSLVEARSENVISTLLRLEPSTETEILRKDLFLKLVAYGNHEEKSDGETADLPPLKEVKNAKLPRRKKVFDALDYDRFNNIDTDTETGSVYRPFSPVYVKFDSETETCETESDGDIDCFPGI</sequence>
<evidence type="ECO:0000256" key="4">
    <source>
        <dbReference type="ARBA" id="ARBA00022741"/>
    </source>
</evidence>
<feature type="compositionally biased region" description="Polar residues" evidence="14">
    <location>
        <begin position="1358"/>
        <end position="1377"/>
    </location>
</feature>
<dbReference type="EC" id="3.6.4.13" evidence="1"/>
<dbReference type="Gene3D" id="2.40.50.90">
    <property type="match status" value="1"/>
</dbReference>
<comment type="catalytic activity">
    <reaction evidence="12">
        <text>ATP + H2O = ADP + phosphate + H(+)</text>
        <dbReference type="Rhea" id="RHEA:13065"/>
        <dbReference type="ChEBI" id="CHEBI:15377"/>
        <dbReference type="ChEBI" id="CHEBI:15378"/>
        <dbReference type="ChEBI" id="CHEBI:30616"/>
        <dbReference type="ChEBI" id="CHEBI:43474"/>
        <dbReference type="ChEBI" id="CHEBI:456216"/>
        <dbReference type="EC" id="3.6.4.13"/>
    </reaction>
</comment>
<feature type="compositionally biased region" description="Polar residues" evidence="14">
    <location>
        <begin position="521"/>
        <end position="534"/>
    </location>
</feature>
<keyword evidence="3" id="KW-0677">Repeat</keyword>
<evidence type="ECO:0000256" key="2">
    <source>
        <dbReference type="ARBA" id="ARBA00022473"/>
    </source>
</evidence>
<feature type="region of interest" description="Disordered" evidence="14">
    <location>
        <begin position="1309"/>
        <end position="1377"/>
    </location>
</feature>
<evidence type="ECO:0000313" key="19">
    <source>
        <dbReference type="Proteomes" id="UP001642483"/>
    </source>
</evidence>
<feature type="zinc finger region" description="C3H1-type" evidence="13">
    <location>
        <begin position="1007"/>
        <end position="1035"/>
    </location>
</feature>
<dbReference type="InterPro" id="IPR014001">
    <property type="entry name" value="Helicase_ATP-bd"/>
</dbReference>
<name>A0ABP0G0B6_CLALP</name>
<keyword evidence="5" id="KW-0221">Differentiation</keyword>
<evidence type="ECO:0000256" key="12">
    <source>
        <dbReference type="ARBA" id="ARBA00047984"/>
    </source>
</evidence>
<feature type="compositionally biased region" description="Low complexity" evidence="14">
    <location>
        <begin position="1488"/>
        <end position="1498"/>
    </location>
</feature>
<keyword evidence="10" id="KW-0943">RNA-mediated gene silencing</keyword>
<evidence type="ECO:0000256" key="1">
    <source>
        <dbReference type="ARBA" id="ARBA00012552"/>
    </source>
</evidence>
<evidence type="ECO:0000256" key="8">
    <source>
        <dbReference type="ARBA" id="ARBA00022840"/>
    </source>
</evidence>
<feature type="region of interest" description="Disordered" evidence="14">
    <location>
        <begin position="1456"/>
        <end position="1500"/>
    </location>
</feature>
<feature type="region of interest" description="Disordered" evidence="14">
    <location>
        <begin position="501"/>
        <end position="534"/>
    </location>
</feature>
<keyword evidence="2" id="KW-0217">Developmental protein</keyword>
<dbReference type="PROSITE" id="PS50103">
    <property type="entry name" value="ZF_C3H1"/>
    <property type="match status" value="1"/>
</dbReference>
<evidence type="ECO:0000256" key="3">
    <source>
        <dbReference type="ARBA" id="ARBA00022737"/>
    </source>
</evidence>
<keyword evidence="6" id="KW-0378">Hydrolase</keyword>
<feature type="compositionally biased region" description="Polar residues" evidence="14">
    <location>
        <begin position="1464"/>
        <end position="1478"/>
    </location>
</feature>
<evidence type="ECO:0000313" key="18">
    <source>
        <dbReference type="EMBL" id="CAK8684940.1"/>
    </source>
</evidence>
<dbReference type="InterPro" id="IPR002999">
    <property type="entry name" value="Tudor"/>
</dbReference>
<evidence type="ECO:0000256" key="13">
    <source>
        <dbReference type="PROSITE-ProRule" id="PRU00723"/>
    </source>
</evidence>
<feature type="domain" description="Helicase C-terminal" evidence="17">
    <location>
        <begin position="834"/>
        <end position="996"/>
    </location>
</feature>
<dbReference type="SUPFAM" id="SSF63748">
    <property type="entry name" value="Tudor/PWWP/MBT"/>
    <property type="match status" value="2"/>
</dbReference>
<evidence type="ECO:0000259" key="17">
    <source>
        <dbReference type="PROSITE" id="PS51194"/>
    </source>
</evidence>
<dbReference type="CDD" id="cd20435">
    <property type="entry name" value="Tudor_TDRD12_rpt2"/>
    <property type="match status" value="1"/>
</dbReference>
<evidence type="ECO:0000256" key="10">
    <source>
        <dbReference type="ARBA" id="ARBA00023158"/>
    </source>
</evidence>
<comment type="caution">
    <text evidence="18">The sequence shown here is derived from an EMBL/GenBank/DDBJ whole genome shotgun (WGS) entry which is preliminary data.</text>
</comment>
<dbReference type="Gene3D" id="2.30.30.140">
    <property type="match status" value="2"/>
</dbReference>
<keyword evidence="9" id="KW-0744">Spermatogenesis</keyword>
<evidence type="ECO:0000256" key="14">
    <source>
        <dbReference type="SAM" id="MobiDB-lite"/>
    </source>
</evidence>
<dbReference type="EMBL" id="CAWYQH010000098">
    <property type="protein sequence ID" value="CAK8684940.1"/>
    <property type="molecule type" value="Genomic_DNA"/>
</dbReference>
<reference evidence="18 19" key="1">
    <citation type="submission" date="2024-02" db="EMBL/GenBank/DDBJ databases">
        <authorList>
            <person name="Daric V."/>
            <person name="Darras S."/>
        </authorList>
    </citation>
    <scope>NUCLEOTIDE SEQUENCE [LARGE SCALE GENOMIC DNA]</scope>
</reference>
<keyword evidence="13" id="KW-0863">Zinc-finger</keyword>
<keyword evidence="19" id="KW-1185">Reference proteome</keyword>
<feature type="domain" description="C3H1-type" evidence="15">
    <location>
        <begin position="1007"/>
        <end position="1035"/>
    </location>
</feature>
<gene>
    <name evidence="18" type="ORF">CVLEPA_LOCUS16110</name>
</gene>
<organism evidence="18 19">
    <name type="scientific">Clavelina lepadiformis</name>
    <name type="common">Light-bulb sea squirt</name>
    <name type="synonym">Ascidia lepadiformis</name>
    <dbReference type="NCBI Taxonomy" id="159417"/>
    <lineage>
        <taxon>Eukaryota</taxon>
        <taxon>Metazoa</taxon>
        <taxon>Chordata</taxon>
        <taxon>Tunicata</taxon>
        <taxon>Ascidiacea</taxon>
        <taxon>Aplousobranchia</taxon>
        <taxon>Clavelinidae</taxon>
        <taxon>Clavelina</taxon>
    </lineage>
</organism>
<dbReference type="Proteomes" id="UP001642483">
    <property type="component" value="Unassembled WGS sequence"/>
</dbReference>
<dbReference type="InterPro" id="IPR011545">
    <property type="entry name" value="DEAD/DEAH_box_helicase_dom"/>
</dbReference>
<feature type="domain" description="Helicase ATP-binding" evidence="16">
    <location>
        <begin position="599"/>
        <end position="787"/>
    </location>
</feature>
<dbReference type="Gene3D" id="3.40.50.300">
    <property type="entry name" value="P-loop containing nucleotide triphosphate hydrolases"/>
    <property type="match status" value="2"/>
</dbReference>
<dbReference type="InterPro" id="IPR001650">
    <property type="entry name" value="Helicase_C-like"/>
</dbReference>
<dbReference type="PANTHER" id="PTHR22655">
    <property type="entry name" value="ATP-DEPENDENT RNA HELICASE TDRD12-RELATED"/>
    <property type="match status" value="1"/>
</dbReference>
<feature type="region of interest" description="Disordered" evidence="14">
    <location>
        <begin position="279"/>
        <end position="370"/>
    </location>
</feature>
<evidence type="ECO:0000256" key="11">
    <source>
        <dbReference type="ARBA" id="ARBA00023254"/>
    </source>
</evidence>
<proteinExistence type="predicted"/>
<dbReference type="PROSITE" id="PS51192">
    <property type="entry name" value="HELICASE_ATP_BIND_1"/>
    <property type="match status" value="1"/>
</dbReference>
<dbReference type="InterPro" id="IPR027417">
    <property type="entry name" value="P-loop_NTPase"/>
</dbReference>
<keyword evidence="4" id="KW-0547">Nucleotide-binding</keyword>
<evidence type="ECO:0000256" key="6">
    <source>
        <dbReference type="ARBA" id="ARBA00022801"/>
    </source>
</evidence>
<keyword evidence="8" id="KW-0067">ATP-binding</keyword>
<dbReference type="SMART" id="SM00487">
    <property type="entry name" value="DEXDc"/>
    <property type="match status" value="1"/>
</dbReference>
<dbReference type="PANTHER" id="PTHR22655:SF2">
    <property type="entry name" value="ATP-DEPENDENT RNA HELICASE TDRD12-RELATED"/>
    <property type="match status" value="1"/>
</dbReference>
<keyword evidence="13" id="KW-0862">Zinc</keyword>
<keyword evidence="7" id="KW-0347">Helicase</keyword>
<evidence type="ECO:0000259" key="16">
    <source>
        <dbReference type="PROSITE" id="PS51192"/>
    </source>
</evidence>
<feature type="compositionally biased region" description="Polar residues" evidence="14">
    <location>
        <begin position="305"/>
        <end position="330"/>
    </location>
</feature>
<evidence type="ECO:0000259" key="15">
    <source>
        <dbReference type="PROSITE" id="PS50103"/>
    </source>
</evidence>
<dbReference type="InterPro" id="IPR000571">
    <property type="entry name" value="Znf_CCCH"/>
</dbReference>
<keyword evidence="11" id="KW-0469">Meiosis</keyword>
<dbReference type="Pfam" id="PF00567">
    <property type="entry name" value="TUDOR"/>
    <property type="match status" value="1"/>
</dbReference>
<evidence type="ECO:0000256" key="9">
    <source>
        <dbReference type="ARBA" id="ARBA00022871"/>
    </source>
</evidence>
<dbReference type="PROSITE" id="PS51194">
    <property type="entry name" value="HELICASE_CTER"/>
    <property type="match status" value="1"/>
</dbReference>
<evidence type="ECO:0000256" key="5">
    <source>
        <dbReference type="ARBA" id="ARBA00022782"/>
    </source>
</evidence>
<evidence type="ECO:0000256" key="7">
    <source>
        <dbReference type="ARBA" id="ARBA00022806"/>
    </source>
</evidence>
<dbReference type="SUPFAM" id="SSF52540">
    <property type="entry name" value="P-loop containing nucleoside triphosphate hydrolases"/>
    <property type="match status" value="2"/>
</dbReference>